<dbReference type="InterPro" id="IPR000906">
    <property type="entry name" value="ZU5_dom"/>
</dbReference>
<evidence type="ECO:0000256" key="5">
    <source>
        <dbReference type="ARBA" id="ARBA00023136"/>
    </source>
</evidence>
<sequence>MKTEKPEAFCQSFFISTEQHGTTKEVSKVGAPTFCDKVIGQEGGRISLFNVQLDIPFGAVLEVTEFMLTIIANESSKPRLKKHQSLLSPIVMASPSGITFKTKVKLQLPHSAIDVHKDWDILILRRRGNLNDLGDWETMTFDIDEECVISEHAVSFQTRHFTLYTVVGEPRPGSNAAKAVHLVAFTNRLQRETFFKARVYCLNSYKDEIEDIKRIQHELDKDSKTADTNVLIVHNNEMDIVVNVEKLTEGWESVGQQSEILPFEPVWHGLHPHCTFVFRSTNCHVNFVVCDLHSYQSGCDNAFVKLKIADNVPVAMGCSPLSKTDDPTENLKRELVILLDPENTIQSDAGNWKQMAEQIGYILPRVRWLETQPSPARLILDKWFEDGKTLVELQELLLIIHRPDAASEVEKYLPT</sequence>
<dbReference type="Proteomes" id="UP001164746">
    <property type="component" value="Chromosome 11"/>
</dbReference>
<keyword evidence="5" id="KW-0472">Membrane</keyword>
<comment type="similarity">
    <text evidence="2">Belongs to the unc-5 family.</text>
</comment>
<evidence type="ECO:0000256" key="2">
    <source>
        <dbReference type="ARBA" id="ARBA00009844"/>
    </source>
</evidence>
<feature type="domain" description="ZU5" evidence="7">
    <location>
        <begin position="33"/>
        <end position="170"/>
    </location>
</feature>
<dbReference type="PANTHER" id="PTHR12582:SF41">
    <property type="entry name" value="UNC5C-LIKE PROTEIN"/>
    <property type="match status" value="1"/>
</dbReference>
<dbReference type="PROSITE" id="PS51145">
    <property type="entry name" value="ZU5"/>
    <property type="match status" value="1"/>
</dbReference>
<dbReference type="SMART" id="SM00218">
    <property type="entry name" value="ZU5"/>
    <property type="match status" value="1"/>
</dbReference>
<comment type="subcellular location">
    <subcellularLocation>
        <location evidence="1">Membrane</location>
        <topology evidence="1">Single-pass membrane protein</topology>
    </subcellularLocation>
</comment>
<dbReference type="Pfam" id="PF17217">
    <property type="entry name" value="UPA"/>
    <property type="match status" value="1"/>
</dbReference>
<dbReference type="InterPro" id="IPR033772">
    <property type="entry name" value="UPA"/>
</dbReference>
<dbReference type="Gene3D" id="1.10.533.10">
    <property type="entry name" value="Death Domain, Fas"/>
    <property type="match status" value="1"/>
</dbReference>
<keyword evidence="3" id="KW-0812">Transmembrane</keyword>
<evidence type="ECO:0000259" key="7">
    <source>
        <dbReference type="PROSITE" id="PS51145"/>
    </source>
</evidence>
<evidence type="ECO:0000259" key="6">
    <source>
        <dbReference type="PROSITE" id="PS50017"/>
    </source>
</evidence>
<accession>A0ABY7F8U9</accession>
<proteinExistence type="inferred from homology"/>
<evidence type="ECO:0000313" key="8">
    <source>
        <dbReference type="EMBL" id="WAR18620.1"/>
    </source>
</evidence>
<name>A0ABY7F8U9_MYAAR</name>
<evidence type="ECO:0000313" key="9">
    <source>
        <dbReference type="Proteomes" id="UP001164746"/>
    </source>
</evidence>
<dbReference type="PROSITE" id="PS50017">
    <property type="entry name" value="DEATH_DOMAIN"/>
    <property type="match status" value="1"/>
</dbReference>
<protein>
    <submittedName>
        <fullName evidence="8">UN5CL-like protein</fullName>
    </submittedName>
</protein>
<feature type="domain" description="Death" evidence="6">
    <location>
        <begin position="351"/>
        <end position="413"/>
    </location>
</feature>
<evidence type="ECO:0000256" key="3">
    <source>
        <dbReference type="ARBA" id="ARBA00022692"/>
    </source>
</evidence>
<dbReference type="SUPFAM" id="SSF47986">
    <property type="entry name" value="DEATH domain"/>
    <property type="match status" value="1"/>
</dbReference>
<gene>
    <name evidence="8" type="ORF">MAR_000458</name>
</gene>
<dbReference type="EMBL" id="CP111022">
    <property type="protein sequence ID" value="WAR18620.1"/>
    <property type="molecule type" value="Genomic_DNA"/>
</dbReference>
<dbReference type="Pfam" id="PF00791">
    <property type="entry name" value="ZU5"/>
    <property type="match status" value="1"/>
</dbReference>
<dbReference type="InterPro" id="IPR000488">
    <property type="entry name" value="Death_dom"/>
</dbReference>
<organism evidence="8 9">
    <name type="scientific">Mya arenaria</name>
    <name type="common">Soft-shell clam</name>
    <dbReference type="NCBI Taxonomy" id="6604"/>
    <lineage>
        <taxon>Eukaryota</taxon>
        <taxon>Metazoa</taxon>
        <taxon>Spiralia</taxon>
        <taxon>Lophotrochozoa</taxon>
        <taxon>Mollusca</taxon>
        <taxon>Bivalvia</taxon>
        <taxon>Autobranchia</taxon>
        <taxon>Heteroconchia</taxon>
        <taxon>Euheterodonta</taxon>
        <taxon>Imparidentia</taxon>
        <taxon>Neoheterodontei</taxon>
        <taxon>Myida</taxon>
        <taxon>Myoidea</taxon>
        <taxon>Myidae</taxon>
        <taxon>Mya</taxon>
    </lineage>
</organism>
<keyword evidence="4" id="KW-1133">Transmembrane helix</keyword>
<dbReference type="PANTHER" id="PTHR12582">
    <property type="entry name" value="NETRIN RECEPTOR UNC5"/>
    <property type="match status" value="1"/>
</dbReference>
<evidence type="ECO:0000256" key="1">
    <source>
        <dbReference type="ARBA" id="ARBA00004167"/>
    </source>
</evidence>
<dbReference type="InterPro" id="IPR011029">
    <property type="entry name" value="DEATH-like_dom_sf"/>
</dbReference>
<dbReference type="Gene3D" id="2.60.220.30">
    <property type="match status" value="1"/>
</dbReference>
<dbReference type="Pfam" id="PF00531">
    <property type="entry name" value="Death"/>
    <property type="match status" value="1"/>
</dbReference>
<dbReference type="InterPro" id="IPR037936">
    <property type="entry name" value="UNC5A-D"/>
</dbReference>
<reference evidence="8" key="1">
    <citation type="submission" date="2022-11" db="EMBL/GenBank/DDBJ databases">
        <title>Centuries of genome instability and evolution in soft-shell clam transmissible cancer (bioRxiv).</title>
        <authorList>
            <person name="Hart S.F.M."/>
            <person name="Yonemitsu M.A."/>
            <person name="Giersch R.M."/>
            <person name="Beal B.F."/>
            <person name="Arriagada G."/>
            <person name="Davis B.W."/>
            <person name="Ostrander E.A."/>
            <person name="Goff S.P."/>
            <person name="Metzger M.J."/>
        </authorList>
    </citation>
    <scope>NUCLEOTIDE SEQUENCE</scope>
    <source>
        <strain evidence="8">MELC-2E11</strain>
        <tissue evidence="8">Siphon/mantle</tissue>
    </source>
</reference>
<evidence type="ECO:0000256" key="4">
    <source>
        <dbReference type="ARBA" id="ARBA00022989"/>
    </source>
</evidence>
<keyword evidence="9" id="KW-1185">Reference proteome</keyword>